<evidence type="ECO:0000313" key="2">
    <source>
        <dbReference type="Proteomes" id="UP000002350"/>
    </source>
</evidence>
<dbReference type="HOGENOM" id="CLU_3222005_0_0_6"/>
<dbReference type="KEGG" id="svo:SVI_3180"/>
<sequence>MLSALFIKLADFISLLTNVSLDCQRMGGLGQYYYRFRGLNGTVF</sequence>
<dbReference type="Proteomes" id="UP000002350">
    <property type="component" value="Chromosome"/>
</dbReference>
<keyword evidence="2" id="KW-1185">Reference proteome</keyword>
<proteinExistence type="predicted"/>
<dbReference type="EMBL" id="AP011177">
    <property type="protein sequence ID" value="BAJ03151.1"/>
    <property type="molecule type" value="Genomic_DNA"/>
</dbReference>
<gene>
    <name evidence="1" type="ordered locus">SVI_3180</name>
</gene>
<protein>
    <submittedName>
        <fullName evidence="1">Uncharacterized protein</fullName>
    </submittedName>
</protein>
<name>D4ZAV6_SHEVD</name>
<accession>D4ZAV6</accession>
<evidence type="ECO:0000313" key="1">
    <source>
        <dbReference type="EMBL" id="BAJ03151.1"/>
    </source>
</evidence>
<dbReference type="AlphaFoldDB" id="D4ZAV6"/>
<organism evidence="1 2">
    <name type="scientific">Shewanella violacea (strain JCM 10179 / CIP 106290 / LMG 19151 / DSS12)</name>
    <dbReference type="NCBI Taxonomy" id="637905"/>
    <lineage>
        <taxon>Bacteria</taxon>
        <taxon>Pseudomonadati</taxon>
        <taxon>Pseudomonadota</taxon>
        <taxon>Gammaproteobacteria</taxon>
        <taxon>Alteromonadales</taxon>
        <taxon>Shewanellaceae</taxon>
        <taxon>Shewanella</taxon>
    </lineage>
</organism>
<reference evidence="2" key="1">
    <citation type="journal article" date="2010" name="Mol. Biosyst.">
        <title>Complete genome sequence and comparative analysis of Shewanella violacea, a psychrophilic and piezophilic bacterium from deep sea floor sediments.</title>
        <authorList>
            <person name="Aono E."/>
            <person name="Baba T."/>
            <person name="Ara T."/>
            <person name="Nishi T."/>
            <person name="Nakamichi T."/>
            <person name="Inamoto E."/>
            <person name="Toyonaga H."/>
            <person name="Hasegawa M."/>
            <person name="Takai Y."/>
            <person name="Okumura Y."/>
            <person name="Baba M."/>
            <person name="Tomita M."/>
            <person name="Kato C."/>
            <person name="Oshima T."/>
            <person name="Nakasone K."/>
            <person name="Mori H."/>
        </authorList>
    </citation>
    <scope>NUCLEOTIDE SEQUENCE [LARGE SCALE GENOMIC DNA]</scope>
    <source>
        <strain evidence="2">JCM 10179 / CIP 106290 / LMG 19151 / DSS12</strain>
    </source>
</reference>